<sequence>MLKVNFKTTARAVSRDFGRFELSPLEPGYGLTLGNAIRRVLLTSLPGAAVTKVSIEGVSHQFTTLSGMRQDVVEFLLNLKQVRFKFTGDKPVEAEITATGPGKIKAGDIKAPAKVKVVNADLVLADLSDKKAKLEAKLTISPGYGYQSSKDRQPEKLGEIVLDATFSPVLRVKYHVDTARVGRRTDLDKLVLEITTDGSIKPAEALSHAARILIASFTQIVEPTFEKAKAEEVVKEDDDEALKLSVEELDLPTRIANALRKGGYATVKDFAGVSVADIAKVKNLGGKSVDIIIKKLKAKGIKVKG</sequence>
<dbReference type="InterPro" id="IPR011262">
    <property type="entry name" value="DNA-dir_RNA_pol_insert"/>
</dbReference>
<evidence type="ECO:0000256" key="2">
    <source>
        <dbReference type="ARBA" id="ARBA00012418"/>
    </source>
</evidence>
<evidence type="ECO:0000313" key="14">
    <source>
        <dbReference type="Proteomes" id="UP000033860"/>
    </source>
</evidence>
<dbReference type="EMBL" id="LCNT01000001">
    <property type="protein sequence ID" value="KKU61920.1"/>
    <property type="molecule type" value="Genomic_DNA"/>
</dbReference>
<dbReference type="InterPro" id="IPR011773">
    <property type="entry name" value="DNA-dir_RpoA"/>
</dbReference>
<dbReference type="Pfam" id="PF01000">
    <property type="entry name" value="RNA_pol_A_bac"/>
    <property type="match status" value="1"/>
</dbReference>
<reference evidence="13 14" key="1">
    <citation type="journal article" date="2015" name="Nature">
        <title>rRNA introns, odd ribosomes, and small enigmatic genomes across a large radiation of phyla.</title>
        <authorList>
            <person name="Brown C.T."/>
            <person name="Hug L.A."/>
            <person name="Thomas B.C."/>
            <person name="Sharon I."/>
            <person name="Castelle C.J."/>
            <person name="Singh A."/>
            <person name="Wilkins M.J."/>
            <person name="Williams K.H."/>
            <person name="Banfield J.F."/>
        </authorList>
    </citation>
    <scope>NUCLEOTIDE SEQUENCE [LARGE SCALE GENOMIC DNA]</scope>
</reference>
<dbReference type="PATRIC" id="fig|1618371.3.peg.136"/>
<dbReference type="Pfam" id="PF03118">
    <property type="entry name" value="RNA_pol_A_CTD"/>
    <property type="match status" value="1"/>
</dbReference>
<dbReference type="GO" id="GO:0046983">
    <property type="term" value="F:protein dimerization activity"/>
    <property type="evidence" value="ECO:0007669"/>
    <property type="project" value="InterPro"/>
</dbReference>
<dbReference type="GO" id="GO:0000428">
    <property type="term" value="C:DNA-directed RNA polymerase complex"/>
    <property type="evidence" value="ECO:0007669"/>
    <property type="project" value="UniProtKB-KW"/>
</dbReference>
<dbReference type="InterPro" id="IPR011263">
    <property type="entry name" value="DNA-dir_RNA_pol_RpoA/D/Rpb3"/>
</dbReference>
<keyword evidence="7 11" id="KW-0804">Transcription</keyword>
<evidence type="ECO:0000256" key="6">
    <source>
        <dbReference type="ARBA" id="ARBA00022695"/>
    </source>
</evidence>
<evidence type="ECO:0000259" key="12">
    <source>
        <dbReference type="SMART" id="SM00662"/>
    </source>
</evidence>
<comment type="domain">
    <text evidence="11">The N-terminal domain is essential for RNAP assembly and basal transcription, whereas the C-terminal domain is involved in interaction with transcriptional regulators and with upstream promoter elements.</text>
</comment>
<proteinExistence type="inferred from homology"/>
<dbReference type="CDD" id="cd06928">
    <property type="entry name" value="RNAP_alpha_NTD"/>
    <property type="match status" value="1"/>
</dbReference>
<dbReference type="GO" id="GO:0005737">
    <property type="term" value="C:cytoplasm"/>
    <property type="evidence" value="ECO:0007669"/>
    <property type="project" value="UniProtKB-ARBA"/>
</dbReference>
<accession>A0A0G1UW32</accession>
<keyword evidence="5 11" id="KW-0808">Transferase</keyword>
<dbReference type="Proteomes" id="UP000033860">
    <property type="component" value="Unassembled WGS sequence"/>
</dbReference>
<evidence type="ECO:0000256" key="7">
    <source>
        <dbReference type="ARBA" id="ARBA00023163"/>
    </source>
</evidence>
<dbReference type="Gene3D" id="2.170.120.12">
    <property type="entry name" value="DNA-directed RNA polymerase, insert domain"/>
    <property type="match status" value="1"/>
</dbReference>
<name>A0A0G1UW32_9BACT</name>
<dbReference type="EC" id="2.7.7.6" evidence="2 11"/>
<dbReference type="AlphaFoldDB" id="A0A0G1UW32"/>
<dbReference type="Gene3D" id="3.30.1360.10">
    <property type="entry name" value="RNA polymerase, RBP11-like subunit"/>
    <property type="match status" value="1"/>
</dbReference>
<dbReference type="HAMAP" id="MF_00059">
    <property type="entry name" value="RNApol_bact_RpoA"/>
    <property type="match status" value="1"/>
</dbReference>
<evidence type="ECO:0000256" key="4">
    <source>
        <dbReference type="ARBA" id="ARBA00022478"/>
    </source>
</evidence>
<dbReference type="InterPro" id="IPR036603">
    <property type="entry name" value="RBP11-like"/>
</dbReference>
<comment type="catalytic activity">
    <reaction evidence="10 11">
        <text>RNA(n) + a ribonucleoside 5'-triphosphate = RNA(n+1) + diphosphate</text>
        <dbReference type="Rhea" id="RHEA:21248"/>
        <dbReference type="Rhea" id="RHEA-COMP:14527"/>
        <dbReference type="Rhea" id="RHEA-COMP:17342"/>
        <dbReference type="ChEBI" id="CHEBI:33019"/>
        <dbReference type="ChEBI" id="CHEBI:61557"/>
        <dbReference type="ChEBI" id="CHEBI:140395"/>
        <dbReference type="EC" id="2.7.7.6"/>
    </reaction>
</comment>
<evidence type="ECO:0000256" key="1">
    <source>
        <dbReference type="ARBA" id="ARBA00007123"/>
    </source>
</evidence>
<evidence type="ECO:0000256" key="10">
    <source>
        <dbReference type="ARBA" id="ARBA00048552"/>
    </source>
</evidence>
<comment type="caution">
    <text evidence="13">The sequence shown here is derived from an EMBL/GenBank/DDBJ whole genome shotgun (WGS) entry which is preliminary data.</text>
</comment>
<comment type="similarity">
    <text evidence="1 11">Belongs to the RNA polymerase alpha chain family.</text>
</comment>
<keyword evidence="6 11" id="KW-0548">Nucleotidyltransferase</keyword>
<dbReference type="InterPro" id="IPR036643">
    <property type="entry name" value="RNApol_insert_sf"/>
</dbReference>
<evidence type="ECO:0000256" key="3">
    <source>
        <dbReference type="ARBA" id="ARBA00015972"/>
    </source>
</evidence>
<feature type="domain" description="DNA-directed RNA polymerase RpoA/D/Rpb3-type" evidence="12">
    <location>
        <begin position="17"/>
        <end position="223"/>
    </location>
</feature>
<evidence type="ECO:0000256" key="5">
    <source>
        <dbReference type="ARBA" id="ARBA00022679"/>
    </source>
</evidence>
<feature type="region of interest" description="Alpha C-terminal domain (alpha-CTD)" evidence="11">
    <location>
        <begin position="242"/>
        <end position="305"/>
    </location>
</feature>
<evidence type="ECO:0000256" key="11">
    <source>
        <dbReference type="HAMAP-Rule" id="MF_00059"/>
    </source>
</evidence>
<evidence type="ECO:0000313" key="13">
    <source>
        <dbReference type="EMBL" id="KKU61920.1"/>
    </source>
</evidence>
<dbReference type="GO" id="GO:0003677">
    <property type="term" value="F:DNA binding"/>
    <property type="evidence" value="ECO:0007669"/>
    <property type="project" value="UniProtKB-UniRule"/>
</dbReference>
<comment type="subunit">
    <text evidence="11">Homodimer. The RNAP catalytic core consists of 2 alpha, 1 beta, 1 beta' and 1 omega subunit. When a sigma factor is associated with the core the holoenzyme is formed, which can initiate transcription.</text>
</comment>
<feature type="region of interest" description="Alpha N-terminal domain (alpha-NTD)" evidence="11">
    <location>
        <begin position="1"/>
        <end position="226"/>
    </location>
</feature>
<dbReference type="InterPro" id="IPR011260">
    <property type="entry name" value="RNAP_asu_C"/>
</dbReference>
<protein>
    <recommendedName>
        <fullName evidence="3 11">DNA-directed RNA polymerase subunit alpha</fullName>
        <shortName evidence="11">RNAP subunit alpha</shortName>
        <ecNumber evidence="2 11">2.7.7.6</ecNumber>
    </recommendedName>
    <alternativeName>
        <fullName evidence="9 11">RNA polymerase subunit alpha</fullName>
    </alternativeName>
    <alternativeName>
        <fullName evidence="8 11">Transcriptase subunit alpha</fullName>
    </alternativeName>
</protein>
<dbReference type="GO" id="GO:0006351">
    <property type="term" value="P:DNA-templated transcription"/>
    <property type="evidence" value="ECO:0007669"/>
    <property type="project" value="UniProtKB-UniRule"/>
</dbReference>
<dbReference type="NCBIfam" id="NF003519">
    <property type="entry name" value="PRK05182.2-5"/>
    <property type="match status" value="1"/>
</dbReference>
<dbReference type="SUPFAM" id="SSF55257">
    <property type="entry name" value="RBP11-like subunits of RNA polymerase"/>
    <property type="match status" value="1"/>
</dbReference>
<evidence type="ECO:0000256" key="8">
    <source>
        <dbReference type="ARBA" id="ARBA00032524"/>
    </source>
</evidence>
<dbReference type="SUPFAM" id="SSF47789">
    <property type="entry name" value="C-terminal domain of RNA polymerase alpha subunit"/>
    <property type="match status" value="1"/>
</dbReference>
<dbReference type="GO" id="GO:0003899">
    <property type="term" value="F:DNA-directed RNA polymerase activity"/>
    <property type="evidence" value="ECO:0007669"/>
    <property type="project" value="UniProtKB-UniRule"/>
</dbReference>
<dbReference type="Gene3D" id="1.10.150.20">
    <property type="entry name" value="5' to 3' exonuclease, C-terminal subdomain"/>
    <property type="match status" value="1"/>
</dbReference>
<dbReference type="NCBIfam" id="TIGR02027">
    <property type="entry name" value="rpoA"/>
    <property type="match status" value="1"/>
</dbReference>
<organism evidence="13 14">
    <name type="scientific">Candidatus Beckwithbacteria bacterium GW2011_GWB1_47_15</name>
    <dbReference type="NCBI Taxonomy" id="1618371"/>
    <lineage>
        <taxon>Bacteria</taxon>
        <taxon>Candidatus Beckwithiibacteriota</taxon>
    </lineage>
</organism>
<evidence type="ECO:0000256" key="9">
    <source>
        <dbReference type="ARBA" id="ARBA00033070"/>
    </source>
</evidence>
<gene>
    <name evidence="11" type="primary">rpoA</name>
    <name evidence="13" type="ORF">UX85_C0001G0134</name>
</gene>
<comment type="function">
    <text evidence="11">DNA-dependent RNA polymerase catalyzes the transcription of DNA into RNA using the four ribonucleoside triphosphates as substrates.</text>
</comment>
<dbReference type="SUPFAM" id="SSF56553">
    <property type="entry name" value="Insert subdomain of RNA polymerase alpha subunit"/>
    <property type="match status" value="1"/>
</dbReference>
<dbReference type="SMART" id="SM00662">
    <property type="entry name" value="RPOLD"/>
    <property type="match status" value="1"/>
</dbReference>
<dbReference type="Pfam" id="PF01193">
    <property type="entry name" value="RNA_pol_L"/>
    <property type="match status" value="1"/>
</dbReference>
<keyword evidence="4 11" id="KW-0240">DNA-directed RNA polymerase</keyword>
<dbReference type="FunFam" id="2.170.120.12:FF:000001">
    <property type="entry name" value="DNA-directed RNA polymerase subunit alpha"/>
    <property type="match status" value="1"/>
</dbReference>